<evidence type="ECO:0000313" key="1">
    <source>
        <dbReference type="EMBL" id="MEW9491142.1"/>
    </source>
</evidence>
<keyword evidence="1" id="KW-0456">Lyase</keyword>
<accession>A0ACC6TMP1</accession>
<dbReference type="Proteomes" id="UP000053480">
    <property type="component" value="Unassembled WGS sequence"/>
</dbReference>
<organism evidence="1 2">
    <name type="scientific">Candidatus Aramenus sulfurataquae</name>
    <dbReference type="NCBI Taxonomy" id="1326980"/>
    <lineage>
        <taxon>Archaea</taxon>
        <taxon>Thermoproteota</taxon>
        <taxon>Thermoprotei</taxon>
        <taxon>Sulfolobales</taxon>
        <taxon>Sulfolobaceae</taxon>
        <taxon>Candidatus Aramenus</taxon>
    </lineage>
</organism>
<comment type="caution">
    <text evidence="1">The sequence shown here is derived from an EMBL/GenBank/DDBJ whole genome shotgun (WGS) entry which is preliminary data.</text>
</comment>
<gene>
    <name evidence="1" type="primary">pdxS</name>
    <name evidence="1" type="ORF">TQ35_0002925</name>
</gene>
<dbReference type="EMBL" id="JZWS03000002">
    <property type="protein sequence ID" value="MEW9491142.1"/>
    <property type="molecule type" value="Genomic_DNA"/>
</dbReference>
<proteinExistence type="predicted"/>
<sequence>MRLYSLSYSEIEEFFYKLAEFKDVLKDNNLLTFTPELQKDIPEVSEGTVRVKHAFPIFQKGGVVMDVTNVEQAKIAEEAGATAVMVLDKLPYDVRKAGGVARMADPKIVEEVMNSITIPVMAKVRIGHYYEAKVLEALGVDMIDESEVLTPADEEHHINKWEFKVPFVNGARNLGEALRRITEGTSMIRTKGEPGTGNVSEAVKHMKLMNSEIKSLVFMEEEDRVKKAREYQVPYQLVELVAKLRRLPIVNFAAGGIATPADAALMMWLGSDGIFVGSGIFKSQDPLERAKAVVLATANWEYPEIVLEAQKMISEQKSMMGIDIKTLKPEELLQVRGL</sequence>
<reference evidence="1" key="1">
    <citation type="submission" date="2024-07" db="EMBL/GenBank/DDBJ databases">
        <title>Metagenome and Metagenome-Assembled Genomes of Archaea from a hot spring from the geothermal field of Los Azufres, Mexico.</title>
        <authorList>
            <person name="Marin-Paredes R."/>
            <person name="Martinez-Romero E."/>
            <person name="Servin-Garciduenas L.E."/>
        </authorList>
    </citation>
    <scope>NUCLEOTIDE SEQUENCE</scope>
    <source>
        <strain evidence="1">AZ1-454</strain>
    </source>
</reference>
<name>A0ACC6TMP1_9CREN</name>
<protein>
    <submittedName>
        <fullName evidence="1">Pyridoxal 5'-phosphate synthase lyase subunit PdxS</fullName>
    </submittedName>
</protein>
<evidence type="ECO:0000313" key="2">
    <source>
        <dbReference type="Proteomes" id="UP000053480"/>
    </source>
</evidence>